<reference evidence="2 3" key="1">
    <citation type="submission" date="2018-03" db="EMBL/GenBank/DDBJ databases">
        <title>Aeromonas veronii whole genome sequencing and analysis.</title>
        <authorList>
            <person name="Xie H."/>
            <person name="Liu T."/>
            <person name="Wang K."/>
        </authorList>
    </citation>
    <scope>NUCLEOTIDE SEQUENCE [LARGE SCALE GENOMIC DNA]</scope>
    <source>
        <strain evidence="2 3">XH.VA.1</strain>
    </source>
</reference>
<accession>A0A2T4MX62</accession>
<keyword evidence="1" id="KW-0812">Transmembrane</keyword>
<feature type="transmembrane region" description="Helical" evidence="1">
    <location>
        <begin position="7"/>
        <end position="32"/>
    </location>
</feature>
<evidence type="ECO:0000256" key="1">
    <source>
        <dbReference type="SAM" id="Phobius"/>
    </source>
</evidence>
<proteinExistence type="predicted"/>
<protein>
    <submittedName>
        <fullName evidence="2">Uncharacterized protein</fullName>
    </submittedName>
</protein>
<gene>
    <name evidence="2" type="ORF">DAA48_22300</name>
</gene>
<evidence type="ECO:0000313" key="2">
    <source>
        <dbReference type="EMBL" id="PTH79165.1"/>
    </source>
</evidence>
<dbReference type="AlphaFoldDB" id="A0A2T4MX62"/>
<dbReference type="EMBL" id="PZKL01000045">
    <property type="protein sequence ID" value="PTH79165.1"/>
    <property type="molecule type" value="Genomic_DNA"/>
</dbReference>
<name>A0A2T4MX62_AERVE</name>
<keyword evidence="1" id="KW-1133">Transmembrane helix</keyword>
<keyword evidence="1" id="KW-0472">Membrane</keyword>
<organism evidence="2 3">
    <name type="scientific">Aeromonas veronii</name>
    <dbReference type="NCBI Taxonomy" id="654"/>
    <lineage>
        <taxon>Bacteria</taxon>
        <taxon>Pseudomonadati</taxon>
        <taxon>Pseudomonadota</taxon>
        <taxon>Gammaproteobacteria</taxon>
        <taxon>Aeromonadales</taxon>
        <taxon>Aeromonadaceae</taxon>
        <taxon>Aeromonas</taxon>
    </lineage>
</organism>
<sequence length="81" mass="9145">MMRQPIGVFLVLAMVMCFIVMPGLSVFCEYLVRLDQLPYTFHAVVKFIYDITNESATVPGLAVSFFIFFILGINGAFNERA</sequence>
<feature type="transmembrane region" description="Helical" evidence="1">
    <location>
        <begin position="56"/>
        <end position="77"/>
    </location>
</feature>
<comment type="caution">
    <text evidence="2">The sequence shown here is derived from an EMBL/GenBank/DDBJ whole genome shotgun (WGS) entry which is preliminary data.</text>
</comment>
<dbReference type="Proteomes" id="UP000241986">
    <property type="component" value="Unassembled WGS sequence"/>
</dbReference>
<evidence type="ECO:0000313" key="3">
    <source>
        <dbReference type="Proteomes" id="UP000241986"/>
    </source>
</evidence>